<feature type="domain" description="Integrase catalytic" evidence="1">
    <location>
        <begin position="1"/>
        <end position="107"/>
    </location>
</feature>
<name>A0AAD9PEH8_RIDPI</name>
<proteinExistence type="predicted"/>
<dbReference type="FunFam" id="3.30.420.10:FF:000063">
    <property type="entry name" value="Retrovirus-related Pol polyprotein from transposon 297-like Protein"/>
    <property type="match status" value="1"/>
</dbReference>
<dbReference type="InterPro" id="IPR001584">
    <property type="entry name" value="Integrase_cat-core"/>
</dbReference>
<dbReference type="EMBL" id="JAODUO010000015">
    <property type="protein sequence ID" value="KAK2193234.1"/>
    <property type="molecule type" value="Genomic_DNA"/>
</dbReference>
<dbReference type="PANTHER" id="PTHR37984:SF7">
    <property type="entry name" value="INTEGRASE CATALYTIC DOMAIN-CONTAINING PROTEIN"/>
    <property type="match status" value="1"/>
</dbReference>
<dbReference type="PROSITE" id="PS50994">
    <property type="entry name" value="INTEGRASE"/>
    <property type="match status" value="1"/>
</dbReference>
<sequence>MAEAWSRHFEYGGSAYLLIVDYFSKYPEVCLLPGKSASAVISHFRTVFARHGLPEILVADNMPFNSSEMRKFAAACGFTINTSSPEHAASNGQSERMIGTVKQFMQKANEDSRDPHLALLAYRNTPVAGMPYSPAQLLMSRKLRDNLPTTESLLKPRVAEHSYDRLRERQGNAKAYFDRGTKKLSKLDRGDTVTIKSGRTWTPATVTAVRISPRSNMATTASGRVYRRNRKWLHKSSEPPPLTLMQVTIILTNSMSNTVHHRRI</sequence>
<accession>A0AAD9PEH8</accession>
<dbReference type="PANTHER" id="PTHR37984">
    <property type="entry name" value="PROTEIN CBG26694"/>
    <property type="match status" value="1"/>
</dbReference>
<dbReference type="SUPFAM" id="SSF53098">
    <property type="entry name" value="Ribonuclease H-like"/>
    <property type="match status" value="1"/>
</dbReference>
<dbReference type="AlphaFoldDB" id="A0AAD9PEH8"/>
<evidence type="ECO:0000259" key="1">
    <source>
        <dbReference type="PROSITE" id="PS50994"/>
    </source>
</evidence>
<dbReference type="InterPro" id="IPR050951">
    <property type="entry name" value="Retrovirus_Pol_polyprotein"/>
</dbReference>
<protein>
    <recommendedName>
        <fullName evidence="1">Integrase catalytic domain-containing protein</fullName>
    </recommendedName>
</protein>
<dbReference type="InterPro" id="IPR012337">
    <property type="entry name" value="RNaseH-like_sf"/>
</dbReference>
<evidence type="ECO:0000313" key="3">
    <source>
        <dbReference type="Proteomes" id="UP001209878"/>
    </source>
</evidence>
<dbReference type="GO" id="GO:0003676">
    <property type="term" value="F:nucleic acid binding"/>
    <property type="evidence" value="ECO:0007669"/>
    <property type="project" value="InterPro"/>
</dbReference>
<comment type="caution">
    <text evidence="2">The sequence shown here is derived from an EMBL/GenBank/DDBJ whole genome shotgun (WGS) entry which is preliminary data.</text>
</comment>
<organism evidence="2 3">
    <name type="scientific">Ridgeia piscesae</name>
    <name type="common">Tubeworm</name>
    <dbReference type="NCBI Taxonomy" id="27915"/>
    <lineage>
        <taxon>Eukaryota</taxon>
        <taxon>Metazoa</taxon>
        <taxon>Spiralia</taxon>
        <taxon>Lophotrochozoa</taxon>
        <taxon>Annelida</taxon>
        <taxon>Polychaeta</taxon>
        <taxon>Sedentaria</taxon>
        <taxon>Canalipalpata</taxon>
        <taxon>Sabellida</taxon>
        <taxon>Siboglinidae</taxon>
        <taxon>Ridgeia</taxon>
    </lineage>
</organism>
<evidence type="ECO:0000313" key="2">
    <source>
        <dbReference type="EMBL" id="KAK2193234.1"/>
    </source>
</evidence>
<dbReference type="InterPro" id="IPR036397">
    <property type="entry name" value="RNaseH_sf"/>
</dbReference>
<reference evidence="2" key="1">
    <citation type="journal article" date="2023" name="Mol. Biol. Evol.">
        <title>Third-Generation Sequencing Reveals the Adaptive Role of the Epigenome in Three Deep-Sea Polychaetes.</title>
        <authorList>
            <person name="Perez M."/>
            <person name="Aroh O."/>
            <person name="Sun Y."/>
            <person name="Lan Y."/>
            <person name="Juniper S.K."/>
            <person name="Young C.R."/>
            <person name="Angers B."/>
            <person name="Qian P.Y."/>
        </authorList>
    </citation>
    <scope>NUCLEOTIDE SEQUENCE</scope>
    <source>
        <strain evidence="2">R07B-5</strain>
    </source>
</reference>
<dbReference type="Proteomes" id="UP001209878">
    <property type="component" value="Unassembled WGS sequence"/>
</dbReference>
<dbReference type="Gene3D" id="3.30.420.10">
    <property type="entry name" value="Ribonuclease H-like superfamily/Ribonuclease H"/>
    <property type="match status" value="1"/>
</dbReference>
<gene>
    <name evidence="2" type="ORF">NP493_16g03037</name>
</gene>
<dbReference type="GO" id="GO:0015074">
    <property type="term" value="P:DNA integration"/>
    <property type="evidence" value="ECO:0007669"/>
    <property type="project" value="InterPro"/>
</dbReference>
<keyword evidence="3" id="KW-1185">Reference proteome</keyword>